<protein>
    <submittedName>
        <fullName evidence="2">SDR family NAD(P)-dependent oxidoreductase</fullName>
    </submittedName>
</protein>
<gene>
    <name evidence="2" type="ORF">F9K24_21930</name>
</gene>
<dbReference type="Proteomes" id="UP000460298">
    <property type="component" value="Unassembled WGS sequence"/>
</dbReference>
<dbReference type="AlphaFoldDB" id="A0A833GWT5"/>
<dbReference type="InterPro" id="IPR036291">
    <property type="entry name" value="NAD(P)-bd_dom_sf"/>
</dbReference>
<evidence type="ECO:0000313" key="3">
    <source>
        <dbReference type="Proteomes" id="UP000460298"/>
    </source>
</evidence>
<dbReference type="PANTHER" id="PTHR43157:SF31">
    <property type="entry name" value="PHOSPHATIDYLINOSITOL-GLYCAN BIOSYNTHESIS CLASS F PROTEIN"/>
    <property type="match status" value="1"/>
</dbReference>
<keyword evidence="1" id="KW-0560">Oxidoreductase</keyword>
<dbReference type="EMBL" id="WBUI01000050">
    <property type="protein sequence ID" value="KAB2928432.1"/>
    <property type="molecule type" value="Genomic_DNA"/>
</dbReference>
<name>A0A833GWT5_9LEPT</name>
<dbReference type="PANTHER" id="PTHR43157">
    <property type="entry name" value="PHOSPHATIDYLINOSITOL-GLYCAN BIOSYNTHESIS CLASS F PROTEIN-RELATED"/>
    <property type="match status" value="1"/>
</dbReference>
<dbReference type="InterPro" id="IPR002347">
    <property type="entry name" value="SDR_fam"/>
</dbReference>
<comment type="caution">
    <text evidence="2">The sequence shown here is derived from an EMBL/GenBank/DDBJ whole genome shotgun (WGS) entry which is preliminary data.</text>
</comment>
<reference evidence="2 3" key="1">
    <citation type="submission" date="2019-10" db="EMBL/GenBank/DDBJ databases">
        <title>Extracellular Electron Transfer in a Candidatus Methanoperedens spp. Enrichment Culture.</title>
        <authorList>
            <person name="Berger S."/>
            <person name="Rangel Shaw D."/>
            <person name="Berben T."/>
            <person name="In 'T Zandt M."/>
            <person name="Frank J."/>
            <person name="Reimann J."/>
            <person name="Jetten M.S.M."/>
            <person name="Welte C.U."/>
        </authorList>
    </citation>
    <scope>NUCLEOTIDE SEQUENCE [LARGE SCALE GENOMIC DNA]</scope>
    <source>
        <strain evidence="2">SB12</strain>
    </source>
</reference>
<organism evidence="2 3">
    <name type="scientific">Leptonema illini</name>
    <dbReference type="NCBI Taxonomy" id="183"/>
    <lineage>
        <taxon>Bacteria</taxon>
        <taxon>Pseudomonadati</taxon>
        <taxon>Spirochaetota</taxon>
        <taxon>Spirochaetia</taxon>
        <taxon>Leptospirales</taxon>
        <taxon>Leptospiraceae</taxon>
        <taxon>Leptonema</taxon>
    </lineage>
</organism>
<dbReference type="GO" id="GO:0016491">
    <property type="term" value="F:oxidoreductase activity"/>
    <property type="evidence" value="ECO:0007669"/>
    <property type="project" value="UniProtKB-KW"/>
</dbReference>
<evidence type="ECO:0000256" key="1">
    <source>
        <dbReference type="ARBA" id="ARBA00023002"/>
    </source>
</evidence>
<dbReference type="Pfam" id="PF00106">
    <property type="entry name" value="adh_short"/>
    <property type="match status" value="1"/>
</dbReference>
<sequence length="294" mass="32618">MNIEKQKHPRERKEEQEQKIVVITGAASGLGREALEMLARSGQVRLIVAVVRNSSLQDLAASLEEHGIASYVRLEAVDLAEPQSIDLLIGRLSDLPRVDVLINNAGLFMDRRESNSIGIEKQMMVNYFAPRRLTLGLWDLLLRSSRPRVLNLTSRLHRRGRIDLERFASQTESQDSIAYSGAAEYANSKLALTAWTCGLARRTGSSVTLISQHPGVYATGITRRLAAPLRFLWNAFISAPEKGARFIVEAALRPEIASGSYLDRDRISGPSALALDQAFQDKLEEATERLLPTT</sequence>
<accession>A0A833GWT5</accession>
<proteinExistence type="predicted"/>
<dbReference type="SUPFAM" id="SSF51735">
    <property type="entry name" value="NAD(P)-binding Rossmann-fold domains"/>
    <property type="match status" value="1"/>
</dbReference>
<dbReference type="Gene3D" id="3.40.50.720">
    <property type="entry name" value="NAD(P)-binding Rossmann-like Domain"/>
    <property type="match status" value="1"/>
</dbReference>
<evidence type="ECO:0000313" key="2">
    <source>
        <dbReference type="EMBL" id="KAB2928432.1"/>
    </source>
</evidence>
<dbReference type="PRINTS" id="PR00081">
    <property type="entry name" value="GDHRDH"/>
</dbReference>